<dbReference type="CDD" id="cd01335">
    <property type="entry name" value="Radical_SAM"/>
    <property type="match status" value="1"/>
</dbReference>
<dbReference type="EMBL" id="BSNJ01000001">
    <property type="protein sequence ID" value="GLQ19561.1"/>
    <property type="molecule type" value="Genomic_DNA"/>
</dbReference>
<keyword evidence="2" id="KW-0408">Iron</keyword>
<dbReference type="InterPro" id="IPR007197">
    <property type="entry name" value="rSAM"/>
</dbReference>
<dbReference type="InterPro" id="IPR058240">
    <property type="entry name" value="rSAM_sf"/>
</dbReference>
<dbReference type="SMART" id="SM00729">
    <property type="entry name" value="Elp3"/>
    <property type="match status" value="1"/>
</dbReference>
<dbReference type="PANTHER" id="PTHR43432:SF3">
    <property type="entry name" value="SLR0285 PROTEIN"/>
    <property type="match status" value="1"/>
</dbReference>
<gene>
    <name evidence="6" type="ORF">GCM10007854_05160</name>
</gene>
<dbReference type="InterPro" id="IPR006638">
    <property type="entry name" value="Elp3/MiaA/NifB-like_rSAM"/>
</dbReference>
<evidence type="ECO:0000256" key="3">
    <source>
        <dbReference type="ARBA" id="ARBA00023014"/>
    </source>
</evidence>
<dbReference type="SUPFAM" id="SSF102114">
    <property type="entry name" value="Radical SAM enzymes"/>
    <property type="match status" value="1"/>
</dbReference>
<protein>
    <submittedName>
        <fullName evidence="6">Radical SAM protein</fullName>
    </submittedName>
</protein>
<feature type="region of interest" description="Disordered" evidence="4">
    <location>
        <begin position="1"/>
        <end position="50"/>
    </location>
</feature>
<reference evidence="6" key="2">
    <citation type="submission" date="2023-01" db="EMBL/GenBank/DDBJ databases">
        <title>Draft genome sequence of Algimonas porphyrae strain NBRC 108216.</title>
        <authorList>
            <person name="Sun Q."/>
            <person name="Mori K."/>
        </authorList>
    </citation>
    <scope>NUCLEOTIDE SEQUENCE</scope>
    <source>
        <strain evidence="6">NBRC 108216</strain>
    </source>
</reference>
<dbReference type="Proteomes" id="UP001161390">
    <property type="component" value="Unassembled WGS sequence"/>
</dbReference>
<dbReference type="RefSeq" id="WP_284369322.1">
    <property type="nucleotide sequence ID" value="NZ_BSNJ01000001.1"/>
</dbReference>
<keyword evidence="7" id="KW-1185">Reference proteome</keyword>
<sequence length="375" mass="42578">MAQPNILPYKQPRRELNLREKGRGARSNATGRYEPLTRERTDEDWDALPDEDRKPVRTTVTIERPRTIINKVVSPYVGFDRSINPYRGCEHGCIYCFARPTHAYHGLSPGLDFETKLYAKPDGPDILRRELSKPRYRVRPIMIGTNTDPYQPIERDRKIMRGLLKVLAEFRHPVSILTKSALITRDLDILAPMAERGIARAMVSITTQDRGLARAMEPRCPTPERRFDALGKIAAAGIPTGIMLGPMIPGLNDSELESIMARAASLGASYSAYTVLRLPQEVSPIFQEWLEAFAPNRSKRIMNHIRTINGGKDYDPHWSRGEDSEVKTPFRKLIAQRYYHAQKRTGIIARDQRIPLDCTQFRVPESVSGQGDLFG</sequence>
<keyword evidence="1" id="KW-0479">Metal-binding</keyword>
<feature type="domain" description="Elp3/MiaA/NifB-like radical SAM core" evidence="5">
    <location>
        <begin position="79"/>
        <end position="304"/>
    </location>
</feature>
<name>A0ABQ5UWK0_9PROT</name>
<evidence type="ECO:0000256" key="1">
    <source>
        <dbReference type="ARBA" id="ARBA00022723"/>
    </source>
</evidence>
<dbReference type="Pfam" id="PF04055">
    <property type="entry name" value="Radical_SAM"/>
    <property type="match status" value="1"/>
</dbReference>
<feature type="compositionally biased region" description="Basic and acidic residues" evidence="4">
    <location>
        <begin position="12"/>
        <end position="23"/>
    </location>
</feature>
<dbReference type="InterPro" id="IPR040086">
    <property type="entry name" value="MJ0683-like"/>
</dbReference>
<dbReference type="Gene3D" id="3.80.30.30">
    <property type="match status" value="1"/>
</dbReference>
<evidence type="ECO:0000313" key="6">
    <source>
        <dbReference type="EMBL" id="GLQ19561.1"/>
    </source>
</evidence>
<evidence type="ECO:0000256" key="2">
    <source>
        <dbReference type="ARBA" id="ARBA00023004"/>
    </source>
</evidence>
<evidence type="ECO:0000256" key="4">
    <source>
        <dbReference type="SAM" id="MobiDB-lite"/>
    </source>
</evidence>
<keyword evidence="3" id="KW-0411">Iron-sulfur</keyword>
<proteinExistence type="predicted"/>
<accession>A0ABQ5UWK0</accession>
<comment type="caution">
    <text evidence="6">The sequence shown here is derived from an EMBL/GenBank/DDBJ whole genome shotgun (WGS) entry which is preliminary data.</text>
</comment>
<reference evidence="6" key="1">
    <citation type="journal article" date="2014" name="Int. J. Syst. Evol. Microbiol.">
        <title>Complete genome of a new Firmicutes species belonging to the dominant human colonic microbiota ('Ruminococcus bicirculans') reveals two chromosomes and a selective capacity to utilize plant glucans.</title>
        <authorList>
            <consortium name="NISC Comparative Sequencing Program"/>
            <person name="Wegmann U."/>
            <person name="Louis P."/>
            <person name="Goesmann A."/>
            <person name="Henrissat B."/>
            <person name="Duncan S.H."/>
            <person name="Flint H.J."/>
        </authorList>
    </citation>
    <scope>NUCLEOTIDE SEQUENCE</scope>
    <source>
        <strain evidence="6">NBRC 108216</strain>
    </source>
</reference>
<dbReference type="SFLD" id="SFLDS00029">
    <property type="entry name" value="Radical_SAM"/>
    <property type="match status" value="1"/>
</dbReference>
<dbReference type="NCBIfam" id="NF033668">
    <property type="entry name" value="rSAM_PA0069"/>
    <property type="match status" value="1"/>
</dbReference>
<organism evidence="6 7">
    <name type="scientific">Algimonas porphyrae</name>
    <dbReference type="NCBI Taxonomy" id="1128113"/>
    <lineage>
        <taxon>Bacteria</taxon>
        <taxon>Pseudomonadati</taxon>
        <taxon>Pseudomonadota</taxon>
        <taxon>Alphaproteobacteria</taxon>
        <taxon>Maricaulales</taxon>
        <taxon>Robiginitomaculaceae</taxon>
        <taxon>Algimonas</taxon>
    </lineage>
</organism>
<dbReference type="SFLD" id="SFLDG01084">
    <property type="entry name" value="Uncharacterised_Radical_SAM_Su"/>
    <property type="match status" value="1"/>
</dbReference>
<evidence type="ECO:0000313" key="7">
    <source>
        <dbReference type="Proteomes" id="UP001161390"/>
    </source>
</evidence>
<dbReference type="PANTHER" id="PTHR43432">
    <property type="entry name" value="SLR0285 PROTEIN"/>
    <property type="match status" value="1"/>
</dbReference>
<evidence type="ECO:0000259" key="5">
    <source>
        <dbReference type="SMART" id="SM00729"/>
    </source>
</evidence>